<sequence>MSGDHESEFVEVFGFLHNSRDDVRKMAVQGLAHQSKDNKQLFAFLASSTHGPRCIDALLQFLHAGSVTILGDILTILINCSADGTCTEALVTRKVVRKAMRLLDNVENSDHPQPLQRGFEEMTLMLLSNLTAGHVSAAEDLLQVADEDLRGFYIGKLHTYYSRFDPDDDEQDGICVNGSEANIGKSQDEQDAVGGGGRNRRSDSTQTERRDLQRWILQILLNVTRTLDGQQLLLEDEDWLATLTDCLSSANTRHRLLAAQCFRNCSLQQQQHARLLRGRCLHLCVERLGSGCESVPEVEMLLAEIVANLMGTEAGMEVLEELNAKRHLQSAVAEGKVRPETQEFLTQHVLPLLDDIVDAYVMSGADVVD</sequence>
<dbReference type="InterPro" id="IPR016024">
    <property type="entry name" value="ARM-type_fold"/>
</dbReference>
<feature type="region of interest" description="Disordered" evidence="1">
    <location>
        <begin position="175"/>
        <end position="206"/>
    </location>
</feature>
<dbReference type="InterPro" id="IPR039717">
    <property type="entry name" value="Hgh1"/>
</dbReference>
<dbReference type="AlphaFoldDB" id="G0UZQ7"/>
<name>G0UZQ7_TRYCI</name>
<dbReference type="SUPFAM" id="SSF48371">
    <property type="entry name" value="ARM repeat"/>
    <property type="match status" value="1"/>
</dbReference>
<reference evidence="2" key="1">
    <citation type="journal article" date="2012" name="Proc. Natl. Acad. Sci. U.S.A.">
        <title>Antigenic diversity is generated by distinct evolutionary mechanisms in African trypanosome species.</title>
        <authorList>
            <person name="Jackson A.P."/>
            <person name="Berry A."/>
            <person name="Aslett M."/>
            <person name="Allison H.C."/>
            <person name="Burton P."/>
            <person name="Vavrova-Anderson J."/>
            <person name="Brown R."/>
            <person name="Browne H."/>
            <person name="Corton N."/>
            <person name="Hauser H."/>
            <person name="Gamble J."/>
            <person name="Gilderthorp R."/>
            <person name="Marcello L."/>
            <person name="McQuillan J."/>
            <person name="Otto T.D."/>
            <person name="Quail M.A."/>
            <person name="Sanders M.J."/>
            <person name="van Tonder A."/>
            <person name="Ginger M.L."/>
            <person name="Field M.C."/>
            <person name="Barry J.D."/>
            <person name="Hertz-Fowler C."/>
            <person name="Berriman M."/>
        </authorList>
    </citation>
    <scope>NUCLEOTIDE SEQUENCE</scope>
    <source>
        <strain evidence="2">IL3000</strain>
    </source>
</reference>
<dbReference type="VEuPathDB" id="TriTrypDB:TcIL3000.11.2680"/>
<dbReference type="InterPro" id="IPR011989">
    <property type="entry name" value="ARM-like"/>
</dbReference>
<organism evidence="2">
    <name type="scientific">Trypanosoma congolense (strain IL3000)</name>
    <dbReference type="NCBI Taxonomy" id="1068625"/>
    <lineage>
        <taxon>Eukaryota</taxon>
        <taxon>Discoba</taxon>
        <taxon>Euglenozoa</taxon>
        <taxon>Kinetoplastea</taxon>
        <taxon>Metakinetoplastina</taxon>
        <taxon>Trypanosomatida</taxon>
        <taxon>Trypanosomatidae</taxon>
        <taxon>Trypanosoma</taxon>
        <taxon>Nannomonas</taxon>
    </lineage>
</organism>
<accession>G0UZQ7</accession>
<protein>
    <submittedName>
        <fullName evidence="2">Uncharacterized protein TCIL3000_11_2680</fullName>
    </submittedName>
</protein>
<dbReference type="PANTHER" id="PTHR13387">
    <property type="entry name" value="PROTEIN HGH1 HOMOLOG"/>
    <property type="match status" value="1"/>
</dbReference>
<evidence type="ECO:0000256" key="1">
    <source>
        <dbReference type="SAM" id="MobiDB-lite"/>
    </source>
</evidence>
<proteinExistence type="predicted"/>
<dbReference type="EMBL" id="HE575324">
    <property type="protein sequence ID" value="CCC94876.1"/>
    <property type="molecule type" value="Genomic_DNA"/>
</dbReference>
<gene>
    <name evidence="2" type="ORF">TCIL3000_11_2680</name>
</gene>
<dbReference type="Gene3D" id="1.25.10.10">
    <property type="entry name" value="Leucine-rich Repeat Variant"/>
    <property type="match status" value="2"/>
</dbReference>
<dbReference type="PANTHER" id="PTHR13387:SF9">
    <property type="entry name" value="PROTEIN HGH1 HOMOLOG"/>
    <property type="match status" value="1"/>
</dbReference>
<evidence type="ECO:0000313" key="2">
    <source>
        <dbReference type="EMBL" id="CCC94876.1"/>
    </source>
</evidence>